<reference evidence="6" key="1">
    <citation type="submission" date="2016-04" db="UniProtKB">
        <authorList>
            <consortium name="WormBaseParasite"/>
        </authorList>
    </citation>
    <scope>IDENTIFICATION</scope>
</reference>
<feature type="coiled-coil region" evidence="1">
    <location>
        <begin position="49"/>
        <end position="76"/>
    </location>
</feature>
<dbReference type="Pfam" id="PF02759">
    <property type="entry name" value="RUN"/>
    <property type="match status" value="1"/>
</dbReference>
<organism evidence="4 6">
    <name type="scientific">Dracunculus medinensis</name>
    <name type="common">Guinea worm</name>
    <dbReference type="NCBI Taxonomy" id="318479"/>
    <lineage>
        <taxon>Eukaryota</taxon>
        <taxon>Metazoa</taxon>
        <taxon>Ecdysozoa</taxon>
        <taxon>Nematoda</taxon>
        <taxon>Chromadorea</taxon>
        <taxon>Rhabditida</taxon>
        <taxon>Spirurina</taxon>
        <taxon>Dracunculoidea</taxon>
        <taxon>Dracunculidae</taxon>
        <taxon>Dracunculus</taxon>
    </lineage>
</organism>
<dbReference type="SUPFAM" id="SSF140741">
    <property type="entry name" value="RUN domain-like"/>
    <property type="match status" value="1"/>
</dbReference>
<dbReference type="InterPro" id="IPR004012">
    <property type="entry name" value="Run_dom"/>
</dbReference>
<keyword evidence="1" id="KW-0175">Coiled coil</keyword>
<dbReference type="OrthoDB" id="10264062at2759"/>
<dbReference type="WBParaSite" id="DME_0000060901-mRNA-1">
    <property type="protein sequence ID" value="DME_0000060901-mRNA-1"/>
    <property type="gene ID" value="DME_0000060901"/>
</dbReference>
<feature type="domain" description="RUN" evidence="2">
    <location>
        <begin position="84"/>
        <end position="226"/>
    </location>
</feature>
<name>A0A0N4U1U8_DRAME</name>
<evidence type="ECO:0000313" key="5">
    <source>
        <dbReference type="Proteomes" id="UP000274756"/>
    </source>
</evidence>
<keyword evidence="5" id="KW-1185">Reference proteome</keyword>
<dbReference type="STRING" id="318479.A0A0N4U1U8"/>
<dbReference type="PROSITE" id="PS50826">
    <property type="entry name" value="RUN"/>
    <property type="match status" value="1"/>
</dbReference>
<dbReference type="EMBL" id="UYYG01001151">
    <property type="protein sequence ID" value="VDN54996.1"/>
    <property type="molecule type" value="Genomic_DNA"/>
</dbReference>
<gene>
    <name evidence="3" type="ORF">DME_LOCUS4969</name>
</gene>
<dbReference type="Gene3D" id="1.20.58.900">
    <property type="match status" value="1"/>
</dbReference>
<proteinExistence type="predicted"/>
<dbReference type="Proteomes" id="UP000274756">
    <property type="component" value="Unassembled WGS sequence"/>
</dbReference>
<evidence type="ECO:0000313" key="4">
    <source>
        <dbReference type="Proteomes" id="UP000038040"/>
    </source>
</evidence>
<dbReference type="InterPro" id="IPR037213">
    <property type="entry name" value="Run_dom_sf"/>
</dbReference>
<sequence>MRNVAEIIRQSSVRDNVDRIKPFVKVQEDRRISSEWFRNKSFPVFDFNVRNIEENLRRKEQLVNNLKKEVKLLMEEAVTRRHMNIKSNYVAALCAAIEECILDGLKRRLLGLFGIQSTYALIYNISKFCPEAAVVLSKMTQSDEQYGSLLSSKFAWIQIGLMEKKLSTILEFIHSSVLIFMDLSSNILDENDLRREILCFRCRKYYEKSALMLDAVKGGVVAALLG</sequence>
<evidence type="ECO:0000313" key="6">
    <source>
        <dbReference type="WBParaSite" id="DME_0000060901-mRNA-1"/>
    </source>
</evidence>
<reference evidence="3 5" key="2">
    <citation type="submission" date="2018-11" db="EMBL/GenBank/DDBJ databases">
        <authorList>
            <consortium name="Pathogen Informatics"/>
        </authorList>
    </citation>
    <scope>NUCLEOTIDE SEQUENCE [LARGE SCALE GENOMIC DNA]</scope>
</reference>
<dbReference type="AlphaFoldDB" id="A0A0N4U1U8"/>
<protein>
    <submittedName>
        <fullName evidence="6">RUN domain-containing protein</fullName>
    </submittedName>
</protein>
<evidence type="ECO:0000256" key="1">
    <source>
        <dbReference type="SAM" id="Coils"/>
    </source>
</evidence>
<evidence type="ECO:0000313" key="3">
    <source>
        <dbReference type="EMBL" id="VDN54996.1"/>
    </source>
</evidence>
<dbReference type="Proteomes" id="UP000038040">
    <property type="component" value="Unplaced"/>
</dbReference>
<accession>A0A0N4U1U8</accession>
<evidence type="ECO:0000259" key="2">
    <source>
        <dbReference type="PROSITE" id="PS50826"/>
    </source>
</evidence>